<gene>
    <name evidence="2" type="ORF">LKD42_02130</name>
</gene>
<organism evidence="2 3">
    <name type="scientific">Hominisplanchenecus faecis</name>
    <dbReference type="NCBI Taxonomy" id="2885351"/>
    <lineage>
        <taxon>Bacteria</taxon>
        <taxon>Bacillati</taxon>
        <taxon>Bacillota</taxon>
        <taxon>Clostridia</taxon>
        <taxon>Lachnospirales</taxon>
        <taxon>Lachnospiraceae</taxon>
        <taxon>Hominisplanchenecus</taxon>
    </lineage>
</organism>
<feature type="transmembrane region" description="Helical" evidence="1">
    <location>
        <begin position="130"/>
        <end position="151"/>
    </location>
</feature>
<feature type="transmembrane region" description="Helical" evidence="1">
    <location>
        <begin position="187"/>
        <end position="213"/>
    </location>
</feature>
<keyword evidence="1" id="KW-0812">Transmembrane</keyword>
<dbReference type="NCBIfam" id="TIGR01906">
    <property type="entry name" value="integ_TIGR01906"/>
    <property type="match status" value="1"/>
</dbReference>
<sequence>MNPQIRRSVFSWKNLVAAFLCTLGIFSMAIVFTLHFRPLYYFDIDHLDIPATSGYSEEVIRRNYDELIDYNSISGPSRLTFSDFIMSEKGEIHFEEVKRIFLNIEYASFVLVPLTLLLTAWQIRKKNAPFFAVLSAFPTFLVVIVGSLVALNWDFCFVLFHKILFRNDYWIFDPACDPVITILPDAYFLHAAALILLCVLAASLFSLLLFRLLRRKISNSAK</sequence>
<keyword evidence="1" id="KW-0472">Membrane</keyword>
<evidence type="ECO:0000313" key="2">
    <source>
        <dbReference type="EMBL" id="MCC2148057.1"/>
    </source>
</evidence>
<keyword evidence="3" id="KW-1185">Reference proteome</keyword>
<comment type="caution">
    <text evidence="2">The sequence shown here is derived from an EMBL/GenBank/DDBJ whole genome shotgun (WGS) entry which is preliminary data.</text>
</comment>
<feature type="transmembrane region" description="Helical" evidence="1">
    <location>
        <begin position="100"/>
        <end position="118"/>
    </location>
</feature>
<evidence type="ECO:0000256" key="1">
    <source>
        <dbReference type="SAM" id="Phobius"/>
    </source>
</evidence>
<evidence type="ECO:0000313" key="3">
    <source>
        <dbReference type="Proteomes" id="UP001299235"/>
    </source>
</evidence>
<accession>A0ABS8ESM1</accession>
<keyword evidence="1" id="KW-1133">Transmembrane helix</keyword>
<dbReference type="InterPro" id="IPR010178">
    <property type="entry name" value="Lit"/>
</dbReference>
<dbReference type="EMBL" id="JAJEQE010000004">
    <property type="protein sequence ID" value="MCC2148057.1"/>
    <property type="molecule type" value="Genomic_DNA"/>
</dbReference>
<feature type="transmembrane region" description="Helical" evidence="1">
    <location>
        <begin position="12"/>
        <end position="36"/>
    </location>
</feature>
<dbReference type="RefSeq" id="WP_248834674.1">
    <property type="nucleotide sequence ID" value="NZ_JAJEQE010000004.1"/>
</dbReference>
<dbReference type="Pfam" id="PF07314">
    <property type="entry name" value="Lit"/>
    <property type="match status" value="1"/>
</dbReference>
<name>A0ABS8ESM1_9FIRM</name>
<dbReference type="Proteomes" id="UP001299235">
    <property type="component" value="Unassembled WGS sequence"/>
</dbReference>
<protein>
    <submittedName>
        <fullName evidence="2">TIGR01906 family membrane protein</fullName>
    </submittedName>
</protein>
<reference evidence="2 3" key="1">
    <citation type="submission" date="2021-10" db="EMBL/GenBank/DDBJ databases">
        <title>Anaerobic single-cell dispensing facilitates the cultivation of human gut bacteria.</title>
        <authorList>
            <person name="Afrizal A."/>
        </authorList>
    </citation>
    <scope>NUCLEOTIDE SEQUENCE [LARGE SCALE GENOMIC DNA]</scope>
    <source>
        <strain evidence="2 3">CLA-AA-H246</strain>
    </source>
</reference>
<proteinExistence type="predicted"/>